<dbReference type="Proteomes" id="UP000825051">
    <property type="component" value="Chromosome"/>
</dbReference>
<evidence type="ECO:0000313" key="2">
    <source>
        <dbReference type="Proteomes" id="UP000825051"/>
    </source>
</evidence>
<dbReference type="RefSeq" id="WP_220163175.1">
    <property type="nucleotide sequence ID" value="NZ_CP080507.1"/>
</dbReference>
<protein>
    <submittedName>
        <fullName evidence="1">Uncharacterized protein</fullName>
    </submittedName>
</protein>
<dbReference type="KEGG" id="ole:K0B96_01815"/>
<keyword evidence="2" id="KW-1185">Reference proteome</keyword>
<dbReference type="AlphaFoldDB" id="A0A8F9TUL2"/>
<reference evidence="1" key="1">
    <citation type="submission" date="2021-08" db="EMBL/GenBank/DDBJ databases">
        <title>Genome of a novel bacterium of the phylum Verrucomicrobia, Oleiharenicola sp. KSB-15.</title>
        <authorList>
            <person name="Chung J.-H."/>
            <person name="Ahn J.-H."/>
            <person name="Yoon Y."/>
            <person name="Kim D.-Y."/>
            <person name="An S.-H."/>
            <person name="Park I."/>
            <person name="Yeon J."/>
        </authorList>
    </citation>
    <scope>NUCLEOTIDE SEQUENCE</scope>
    <source>
        <strain evidence="1">KSB-15</strain>
    </source>
</reference>
<accession>A0A8F9TUL2</accession>
<sequence>MNAEPDPLPYRDTKPQGSADFYFAINATFRFILGRLGAEAWRRYLAEMGRDYFAPVNAAWRQGGLRAVARYWRAFFAAEPGAVVEVIESADRVEIVVKECPAIKHLRAGQREIVREYCQHCYHLGAARAETAGLTMRLAGGNGACRHTYAPPGVFVAPQEMSAIAEATS</sequence>
<organism evidence="1 2">
    <name type="scientific">Horticoccus luteus</name>
    <dbReference type="NCBI Taxonomy" id="2862869"/>
    <lineage>
        <taxon>Bacteria</taxon>
        <taxon>Pseudomonadati</taxon>
        <taxon>Verrucomicrobiota</taxon>
        <taxon>Opitutia</taxon>
        <taxon>Opitutales</taxon>
        <taxon>Opitutaceae</taxon>
        <taxon>Horticoccus</taxon>
    </lineage>
</organism>
<gene>
    <name evidence="1" type="ORF">K0B96_01815</name>
</gene>
<dbReference type="EMBL" id="CP080507">
    <property type="protein sequence ID" value="QYM79381.1"/>
    <property type="molecule type" value="Genomic_DNA"/>
</dbReference>
<name>A0A8F9TUL2_9BACT</name>
<proteinExistence type="predicted"/>
<evidence type="ECO:0000313" key="1">
    <source>
        <dbReference type="EMBL" id="QYM79381.1"/>
    </source>
</evidence>